<gene>
    <name evidence="1" type="ORF">Zmor_023144</name>
</gene>
<sequence length="116" mass="12821">MSVLEGACNANLISLRVHETGNASKQQYAAFYDLLTSRISVIKMLSCVRLTWGSAAGRISLVVGWDGFWSFICFAGFREQNGEMWRRGDGLIKSPGDKEFGTIGAKELFTVKKHGK</sequence>
<dbReference type="EMBL" id="JALNTZ010000007">
    <property type="protein sequence ID" value="KAJ3645494.1"/>
    <property type="molecule type" value="Genomic_DNA"/>
</dbReference>
<protein>
    <submittedName>
        <fullName evidence="1">Uncharacterized protein</fullName>
    </submittedName>
</protein>
<reference evidence="1" key="1">
    <citation type="journal article" date="2023" name="G3 (Bethesda)">
        <title>Whole genome assemblies of Zophobas morio and Tenebrio molitor.</title>
        <authorList>
            <person name="Kaur S."/>
            <person name="Stinson S.A."/>
            <person name="diCenzo G.C."/>
        </authorList>
    </citation>
    <scope>NUCLEOTIDE SEQUENCE</scope>
    <source>
        <strain evidence="1">QUZm001</strain>
    </source>
</reference>
<keyword evidence="2" id="KW-1185">Reference proteome</keyword>
<evidence type="ECO:0000313" key="1">
    <source>
        <dbReference type="EMBL" id="KAJ3645494.1"/>
    </source>
</evidence>
<comment type="caution">
    <text evidence="1">The sequence shown here is derived from an EMBL/GenBank/DDBJ whole genome shotgun (WGS) entry which is preliminary data.</text>
</comment>
<organism evidence="1 2">
    <name type="scientific">Zophobas morio</name>
    <dbReference type="NCBI Taxonomy" id="2755281"/>
    <lineage>
        <taxon>Eukaryota</taxon>
        <taxon>Metazoa</taxon>
        <taxon>Ecdysozoa</taxon>
        <taxon>Arthropoda</taxon>
        <taxon>Hexapoda</taxon>
        <taxon>Insecta</taxon>
        <taxon>Pterygota</taxon>
        <taxon>Neoptera</taxon>
        <taxon>Endopterygota</taxon>
        <taxon>Coleoptera</taxon>
        <taxon>Polyphaga</taxon>
        <taxon>Cucujiformia</taxon>
        <taxon>Tenebrionidae</taxon>
        <taxon>Zophobas</taxon>
    </lineage>
</organism>
<proteinExistence type="predicted"/>
<evidence type="ECO:0000313" key="2">
    <source>
        <dbReference type="Proteomes" id="UP001168821"/>
    </source>
</evidence>
<accession>A0AA38I2N4</accession>
<dbReference type="Proteomes" id="UP001168821">
    <property type="component" value="Unassembled WGS sequence"/>
</dbReference>
<name>A0AA38I2N4_9CUCU</name>
<dbReference type="AlphaFoldDB" id="A0AA38I2N4"/>